<proteinExistence type="predicted"/>
<dbReference type="GO" id="GO:0006355">
    <property type="term" value="P:regulation of DNA-templated transcription"/>
    <property type="evidence" value="ECO:0007669"/>
    <property type="project" value="InterPro"/>
</dbReference>
<evidence type="ECO:0000313" key="2">
    <source>
        <dbReference type="EMBL" id="RJF96631.1"/>
    </source>
</evidence>
<organism evidence="2 3">
    <name type="scientific">Noviherbaspirillum cavernae</name>
    <dbReference type="NCBI Taxonomy" id="2320862"/>
    <lineage>
        <taxon>Bacteria</taxon>
        <taxon>Pseudomonadati</taxon>
        <taxon>Pseudomonadota</taxon>
        <taxon>Betaproteobacteria</taxon>
        <taxon>Burkholderiales</taxon>
        <taxon>Oxalobacteraceae</taxon>
        <taxon>Noviherbaspirillum</taxon>
    </lineage>
</organism>
<evidence type="ECO:0000313" key="3">
    <source>
        <dbReference type="Proteomes" id="UP000285190"/>
    </source>
</evidence>
<dbReference type="SMART" id="SM00421">
    <property type="entry name" value="HTH_LUXR"/>
    <property type="match status" value="1"/>
</dbReference>
<sequence length="93" mass="10821">MVVKRKQRPIVLRERMRDTIARLACDRHFLLSHGLLMASSPLTPTEYKLLQLLLTDASDKRIAERIDLAESITHQHVMTIFRKFGVRRRAGLI</sequence>
<dbReference type="EMBL" id="QYUN01000003">
    <property type="protein sequence ID" value="RJF96631.1"/>
    <property type="molecule type" value="Genomic_DNA"/>
</dbReference>
<feature type="domain" description="HTH luxR-type" evidence="1">
    <location>
        <begin position="39"/>
        <end position="93"/>
    </location>
</feature>
<dbReference type="InterPro" id="IPR016032">
    <property type="entry name" value="Sig_transdc_resp-reg_C-effctor"/>
</dbReference>
<dbReference type="Proteomes" id="UP000285190">
    <property type="component" value="Unassembled WGS sequence"/>
</dbReference>
<dbReference type="Pfam" id="PF00196">
    <property type="entry name" value="GerE"/>
    <property type="match status" value="1"/>
</dbReference>
<name>A0A418WVS5_9BURK</name>
<protein>
    <recommendedName>
        <fullName evidence="1">HTH luxR-type domain-containing protein</fullName>
    </recommendedName>
</protein>
<dbReference type="AlphaFoldDB" id="A0A418WVS5"/>
<accession>A0A418WVS5</accession>
<dbReference type="Gene3D" id="1.10.10.10">
    <property type="entry name" value="Winged helix-like DNA-binding domain superfamily/Winged helix DNA-binding domain"/>
    <property type="match status" value="1"/>
</dbReference>
<keyword evidence="3" id="KW-1185">Reference proteome</keyword>
<comment type="caution">
    <text evidence="2">The sequence shown here is derived from an EMBL/GenBank/DDBJ whole genome shotgun (WGS) entry which is preliminary data.</text>
</comment>
<dbReference type="InterPro" id="IPR036388">
    <property type="entry name" value="WH-like_DNA-bd_sf"/>
</dbReference>
<gene>
    <name evidence="2" type="ORF">D3870_19590</name>
</gene>
<dbReference type="InterPro" id="IPR000792">
    <property type="entry name" value="Tscrpt_reg_LuxR_C"/>
</dbReference>
<dbReference type="GO" id="GO:0003677">
    <property type="term" value="F:DNA binding"/>
    <property type="evidence" value="ECO:0007669"/>
    <property type="project" value="InterPro"/>
</dbReference>
<evidence type="ECO:0000259" key="1">
    <source>
        <dbReference type="SMART" id="SM00421"/>
    </source>
</evidence>
<dbReference type="SUPFAM" id="SSF46894">
    <property type="entry name" value="C-terminal effector domain of the bipartite response regulators"/>
    <property type="match status" value="1"/>
</dbReference>
<reference evidence="2 3" key="1">
    <citation type="submission" date="2018-09" db="EMBL/GenBank/DDBJ databases">
        <authorList>
            <person name="Zhu H."/>
        </authorList>
    </citation>
    <scope>NUCLEOTIDE SEQUENCE [LARGE SCALE GENOMIC DNA]</scope>
    <source>
        <strain evidence="2 3">K2R10-39</strain>
    </source>
</reference>